<dbReference type="InterPro" id="IPR046342">
    <property type="entry name" value="CBS_dom_sf"/>
</dbReference>
<gene>
    <name evidence="6" type="ORF">IPL58_10935</name>
</gene>
<dbReference type="SUPFAM" id="SSF55073">
    <property type="entry name" value="Nucleotide cyclase"/>
    <property type="match status" value="1"/>
</dbReference>
<feature type="domain" description="CBS" evidence="5">
    <location>
        <begin position="202"/>
        <end position="259"/>
    </location>
</feature>
<dbReference type="GO" id="GO:0052621">
    <property type="term" value="F:diguanylate cyclase activity"/>
    <property type="evidence" value="ECO:0007669"/>
    <property type="project" value="UniProtKB-EC"/>
</dbReference>
<evidence type="ECO:0000313" key="6">
    <source>
        <dbReference type="EMBL" id="MBK8524569.1"/>
    </source>
</evidence>
<dbReference type="InterPro" id="IPR000644">
    <property type="entry name" value="CBS_dom"/>
</dbReference>
<dbReference type="PROSITE" id="PS50112">
    <property type="entry name" value="PAS"/>
    <property type="match status" value="1"/>
</dbReference>
<feature type="domain" description="CBS" evidence="5">
    <location>
        <begin position="11"/>
        <end position="66"/>
    </location>
</feature>
<dbReference type="EMBL" id="JADJUC010000011">
    <property type="protein sequence ID" value="MBK8524569.1"/>
    <property type="molecule type" value="Genomic_DNA"/>
</dbReference>
<dbReference type="SUPFAM" id="SSF55781">
    <property type="entry name" value="GAF domain-like"/>
    <property type="match status" value="1"/>
</dbReference>
<reference evidence="6" key="1">
    <citation type="submission" date="2020-10" db="EMBL/GenBank/DDBJ databases">
        <title>Connecting structure to function with the recovery of over 1000 high-quality activated sludge metagenome-assembled genomes encoding full-length rRNA genes using long-read sequencing.</title>
        <authorList>
            <person name="Singleton C.M."/>
            <person name="Petriglieri F."/>
            <person name="Kristensen J.M."/>
            <person name="Kirkegaard R.H."/>
            <person name="Michaelsen T.Y."/>
            <person name="Andersen M.H."/>
            <person name="Karst S.M."/>
            <person name="Dueholm M.S."/>
            <person name="Nielsen P.H."/>
            <person name="Albertsen M."/>
        </authorList>
    </citation>
    <scope>NUCLEOTIDE SEQUENCE</scope>
    <source>
        <strain evidence="6">Hirt_18-Q3-R61-65_BATAC.395</strain>
    </source>
</reference>
<evidence type="ECO:0000256" key="1">
    <source>
        <dbReference type="ARBA" id="ARBA00012528"/>
    </source>
</evidence>
<dbReference type="GO" id="GO:1902201">
    <property type="term" value="P:negative regulation of bacterial-type flagellum-dependent cell motility"/>
    <property type="evidence" value="ECO:0007669"/>
    <property type="project" value="TreeGrafter"/>
</dbReference>
<comment type="catalytic activity">
    <reaction evidence="2">
        <text>2 GTP = 3',3'-c-di-GMP + 2 diphosphate</text>
        <dbReference type="Rhea" id="RHEA:24898"/>
        <dbReference type="ChEBI" id="CHEBI:33019"/>
        <dbReference type="ChEBI" id="CHEBI:37565"/>
        <dbReference type="ChEBI" id="CHEBI:58805"/>
        <dbReference type="EC" id="2.7.7.65"/>
    </reaction>
</comment>
<dbReference type="Pfam" id="PF00990">
    <property type="entry name" value="GGDEF"/>
    <property type="match status" value="1"/>
</dbReference>
<dbReference type="CDD" id="cd01949">
    <property type="entry name" value="GGDEF"/>
    <property type="match status" value="1"/>
</dbReference>
<evidence type="ECO:0000256" key="3">
    <source>
        <dbReference type="PROSITE-ProRule" id="PRU00703"/>
    </source>
</evidence>
<sequence length="702" mass="76795">MTNDLPIEHFMQRDLLECAPDVALGDAARLMRDARCGSILIIENGVLLGIWTETDALTMAWDSPAVLERPIREFMNSPVKTIAASATLGETVFCMRGSGIRHVVVTGTAERPLGMVSQTDLVRHQSVEFFVSVREVGTVVPQAPLVIASTASLAEARRQMAVQRCDAMVVVGEDGGYGIITARDVLHAAAERCVDASVGEVASFPLLTVQRTSSLFAARKLFMDRHIRHLGVCAEEKVIGLLSFNDIMDDVEAGYIRELRSELRQQTEQLRHTESQIKTQTSMTEAVFDALPISVLVKDAKGTFLIANKMASEVLGKARGEIVGHNDRDLLPVEAVRCNAEDDARARAAGQTLTREMKLADGRILVAHKRAVQLDDSCYLIDASIDVTDWKRADALMVSSHHVLELIVGGADLPVVLNAICQRMEVHLPQSMCSILLVDEDGRLRVSAAPSIAETYLRGIDGIAIGPDVGSCGTAAFRKEQVIVEDIASSPLWKVGGKHALKHGLRACWSTPFFSSERKVLGTFAIYFAEPRAPRESDMAVIAHATRLASLAVERWRQIADLRRMATTDLLTGLPNRADFFDRAAEELRRASRFDRSPALLMVDLDRFKRINDRFGHGAGDEALRAMLPETDINGALLAAERLRVAVEALRISLPGNETLSFTVSIGLAMPKQDEPIDSLMARADAAPLHSQGQRTQSCRVC</sequence>
<accession>A0A9D7K1A0</accession>
<dbReference type="GO" id="GO:0043709">
    <property type="term" value="P:cell adhesion involved in single-species biofilm formation"/>
    <property type="evidence" value="ECO:0007669"/>
    <property type="project" value="TreeGrafter"/>
</dbReference>
<dbReference type="Pfam" id="PF08448">
    <property type="entry name" value="PAS_4"/>
    <property type="match status" value="1"/>
</dbReference>
<dbReference type="Gene3D" id="3.10.580.10">
    <property type="entry name" value="CBS-domain"/>
    <property type="match status" value="2"/>
</dbReference>
<feature type="domain" description="PAS" evidence="4">
    <location>
        <begin position="280"/>
        <end position="326"/>
    </location>
</feature>
<dbReference type="InterPro" id="IPR043128">
    <property type="entry name" value="Rev_trsase/Diguanyl_cyclase"/>
</dbReference>
<dbReference type="CDD" id="cd00130">
    <property type="entry name" value="PAS"/>
    <property type="match status" value="1"/>
</dbReference>
<dbReference type="InterPro" id="IPR035965">
    <property type="entry name" value="PAS-like_dom_sf"/>
</dbReference>
<feature type="domain" description="CBS" evidence="5">
    <location>
        <begin position="75"/>
        <end position="133"/>
    </location>
</feature>
<dbReference type="PANTHER" id="PTHR45138">
    <property type="entry name" value="REGULATORY COMPONENTS OF SENSORY TRANSDUCTION SYSTEM"/>
    <property type="match status" value="1"/>
</dbReference>
<name>A0A9D7K1A0_9PROT</name>
<evidence type="ECO:0000313" key="7">
    <source>
        <dbReference type="Proteomes" id="UP000886689"/>
    </source>
</evidence>
<dbReference type="InterPro" id="IPR000014">
    <property type="entry name" value="PAS"/>
</dbReference>
<dbReference type="InterPro" id="IPR000160">
    <property type="entry name" value="GGDEF_dom"/>
</dbReference>
<dbReference type="AlphaFoldDB" id="A0A9D7K1A0"/>
<dbReference type="InterPro" id="IPR013656">
    <property type="entry name" value="PAS_4"/>
</dbReference>
<dbReference type="SMART" id="SM00065">
    <property type="entry name" value="GAF"/>
    <property type="match status" value="1"/>
</dbReference>
<dbReference type="NCBIfam" id="TIGR00254">
    <property type="entry name" value="GGDEF"/>
    <property type="match status" value="1"/>
</dbReference>
<keyword evidence="3" id="KW-0129">CBS domain</keyword>
<dbReference type="GO" id="GO:0005886">
    <property type="term" value="C:plasma membrane"/>
    <property type="evidence" value="ECO:0007669"/>
    <property type="project" value="TreeGrafter"/>
</dbReference>
<dbReference type="InterPro" id="IPR029016">
    <property type="entry name" value="GAF-like_dom_sf"/>
</dbReference>
<evidence type="ECO:0000259" key="4">
    <source>
        <dbReference type="PROSITE" id="PS50112"/>
    </source>
</evidence>
<dbReference type="Gene3D" id="3.30.450.20">
    <property type="entry name" value="PAS domain"/>
    <property type="match status" value="1"/>
</dbReference>
<dbReference type="PROSITE" id="PS51371">
    <property type="entry name" value="CBS"/>
    <property type="match status" value="3"/>
</dbReference>
<comment type="caution">
    <text evidence="6">The sequence shown here is derived from an EMBL/GenBank/DDBJ whole genome shotgun (WGS) entry which is preliminary data.</text>
</comment>
<protein>
    <recommendedName>
        <fullName evidence="1">diguanylate cyclase</fullName>
        <ecNumber evidence="1">2.7.7.65</ecNumber>
    </recommendedName>
</protein>
<dbReference type="Gene3D" id="3.30.450.40">
    <property type="match status" value="1"/>
</dbReference>
<dbReference type="InterPro" id="IPR029787">
    <property type="entry name" value="Nucleotide_cyclase"/>
</dbReference>
<dbReference type="SUPFAM" id="SSF54631">
    <property type="entry name" value="CBS-domain pair"/>
    <property type="match status" value="2"/>
</dbReference>
<dbReference type="EC" id="2.7.7.65" evidence="1"/>
<dbReference type="Gene3D" id="3.30.70.270">
    <property type="match status" value="2"/>
</dbReference>
<evidence type="ECO:0000256" key="2">
    <source>
        <dbReference type="ARBA" id="ARBA00034247"/>
    </source>
</evidence>
<dbReference type="Pfam" id="PF00571">
    <property type="entry name" value="CBS"/>
    <property type="match status" value="4"/>
</dbReference>
<dbReference type="SMART" id="SM00116">
    <property type="entry name" value="CBS"/>
    <property type="match status" value="4"/>
</dbReference>
<dbReference type="SMART" id="SM00267">
    <property type="entry name" value="GGDEF"/>
    <property type="match status" value="1"/>
</dbReference>
<organism evidence="6 7">
    <name type="scientific">Candidatus Proximibacter danicus</name>
    <dbReference type="NCBI Taxonomy" id="2954365"/>
    <lineage>
        <taxon>Bacteria</taxon>
        <taxon>Pseudomonadati</taxon>
        <taxon>Pseudomonadota</taxon>
        <taxon>Betaproteobacteria</taxon>
        <taxon>Candidatus Proximibacter</taxon>
    </lineage>
</organism>
<dbReference type="SUPFAM" id="SSF55785">
    <property type="entry name" value="PYP-like sensor domain (PAS domain)"/>
    <property type="match status" value="1"/>
</dbReference>
<proteinExistence type="predicted"/>
<dbReference type="Pfam" id="PF13185">
    <property type="entry name" value="GAF_2"/>
    <property type="match status" value="1"/>
</dbReference>
<dbReference type="SMART" id="SM00091">
    <property type="entry name" value="PAS"/>
    <property type="match status" value="1"/>
</dbReference>
<dbReference type="InterPro" id="IPR050469">
    <property type="entry name" value="Diguanylate_Cyclase"/>
</dbReference>
<dbReference type="InterPro" id="IPR003018">
    <property type="entry name" value="GAF"/>
</dbReference>
<dbReference type="PANTHER" id="PTHR45138:SF9">
    <property type="entry name" value="DIGUANYLATE CYCLASE DGCM-RELATED"/>
    <property type="match status" value="1"/>
</dbReference>
<dbReference type="Proteomes" id="UP000886689">
    <property type="component" value="Unassembled WGS sequence"/>
</dbReference>
<evidence type="ECO:0000259" key="5">
    <source>
        <dbReference type="PROSITE" id="PS51371"/>
    </source>
</evidence>